<evidence type="ECO:0000256" key="1">
    <source>
        <dbReference type="ARBA" id="ARBA00005350"/>
    </source>
</evidence>
<accession>A0AAE0F1R4</accession>
<protein>
    <recommendedName>
        <fullName evidence="2">Phospholipid scramblase</fullName>
    </recommendedName>
</protein>
<evidence type="ECO:0000256" key="2">
    <source>
        <dbReference type="RuleBase" id="RU363116"/>
    </source>
</evidence>
<name>A0AAE0F1R4_9CHLO</name>
<comment type="similarity">
    <text evidence="1 2">Belongs to the phospholipid scramblase family.</text>
</comment>
<gene>
    <name evidence="3" type="ORF">CYMTET_42211</name>
</gene>
<dbReference type="PANTHER" id="PTHR23248">
    <property type="entry name" value="PHOSPHOLIPID SCRAMBLASE-RELATED"/>
    <property type="match status" value="1"/>
</dbReference>
<dbReference type="Pfam" id="PF03803">
    <property type="entry name" value="Scramblase"/>
    <property type="match status" value="1"/>
</dbReference>
<dbReference type="AlphaFoldDB" id="A0AAE0F1R4"/>
<dbReference type="EMBL" id="LGRX02028222">
    <property type="protein sequence ID" value="KAK3248319.1"/>
    <property type="molecule type" value="Genomic_DNA"/>
</dbReference>
<evidence type="ECO:0000313" key="4">
    <source>
        <dbReference type="Proteomes" id="UP001190700"/>
    </source>
</evidence>
<dbReference type="PANTHER" id="PTHR23248:SF9">
    <property type="entry name" value="PHOSPHOLIPID SCRAMBLASE"/>
    <property type="match status" value="1"/>
</dbReference>
<reference evidence="3 4" key="1">
    <citation type="journal article" date="2015" name="Genome Biol. Evol.">
        <title>Comparative Genomics of a Bacterivorous Green Alga Reveals Evolutionary Causalities and Consequences of Phago-Mixotrophic Mode of Nutrition.</title>
        <authorList>
            <person name="Burns J.A."/>
            <person name="Paasch A."/>
            <person name="Narechania A."/>
            <person name="Kim E."/>
        </authorList>
    </citation>
    <scope>NUCLEOTIDE SEQUENCE [LARGE SCALE GENOMIC DNA]</scope>
    <source>
        <strain evidence="3 4">PLY_AMNH</strain>
    </source>
</reference>
<organism evidence="3 4">
    <name type="scientific">Cymbomonas tetramitiformis</name>
    <dbReference type="NCBI Taxonomy" id="36881"/>
    <lineage>
        <taxon>Eukaryota</taxon>
        <taxon>Viridiplantae</taxon>
        <taxon>Chlorophyta</taxon>
        <taxon>Pyramimonadophyceae</taxon>
        <taxon>Pyramimonadales</taxon>
        <taxon>Pyramimonadaceae</taxon>
        <taxon>Cymbomonas</taxon>
    </lineage>
</organism>
<dbReference type="GO" id="GO:0005886">
    <property type="term" value="C:plasma membrane"/>
    <property type="evidence" value="ECO:0007669"/>
    <property type="project" value="TreeGrafter"/>
</dbReference>
<dbReference type="InterPro" id="IPR005552">
    <property type="entry name" value="Scramblase"/>
</dbReference>
<dbReference type="GO" id="GO:0017128">
    <property type="term" value="F:phospholipid scramblase activity"/>
    <property type="evidence" value="ECO:0007669"/>
    <property type="project" value="InterPro"/>
</dbReference>
<proteinExistence type="inferred from homology"/>
<keyword evidence="4" id="KW-1185">Reference proteome</keyword>
<comment type="caution">
    <text evidence="3">The sequence shown here is derived from an EMBL/GenBank/DDBJ whole genome shotgun (WGS) entry which is preliminary data.</text>
</comment>
<dbReference type="Proteomes" id="UP001190700">
    <property type="component" value="Unassembled WGS sequence"/>
</dbReference>
<sequence>MSYVETQAPPPQGIDPSAIYMQTGDGVIDPSTASIFAGVSKYGMHQKVELLEAATCGCCEQQNSYKIYDQNGQKILKIKEDSSCLCRVCCRPYHQLQLEVKNEISDDHEQVLLLDRPFRCGSCCPVWGPCCQQQLDVYVREKGEGGEDDPNLLGSVTQPLCGGFCTPTVEVKEKKQEEPFATITGPTCCFGGLTEMCCDQTFSITHSAGDVDVGTIVKEKPDSFGGKVGHPVHSSEVRSATQFTLRR</sequence>
<evidence type="ECO:0000313" key="3">
    <source>
        <dbReference type="EMBL" id="KAK3248319.1"/>
    </source>
</evidence>